<protein>
    <submittedName>
        <fullName evidence="1">Nuclear transcription factor Y subunit B-7</fullName>
    </submittedName>
</protein>
<comment type="caution">
    <text evidence="1">The sequence shown here is derived from an EMBL/GenBank/DDBJ whole genome shotgun (WGS) entry which is preliminary data.</text>
</comment>
<proteinExistence type="predicted"/>
<gene>
    <name evidence="1" type="ORF">LOK49_LG01G02485</name>
</gene>
<organism evidence="1 2">
    <name type="scientific">Camellia lanceoleosa</name>
    <dbReference type="NCBI Taxonomy" id="1840588"/>
    <lineage>
        <taxon>Eukaryota</taxon>
        <taxon>Viridiplantae</taxon>
        <taxon>Streptophyta</taxon>
        <taxon>Embryophyta</taxon>
        <taxon>Tracheophyta</taxon>
        <taxon>Spermatophyta</taxon>
        <taxon>Magnoliopsida</taxon>
        <taxon>eudicotyledons</taxon>
        <taxon>Gunneridae</taxon>
        <taxon>Pentapetalae</taxon>
        <taxon>asterids</taxon>
        <taxon>Ericales</taxon>
        <taxon>Theaceae</taxon>
        <taxon>Camellia</taxon>
    </lineage>
</organism>
<keyword evidence="2" id="KW-1185">Reference proteome</keyword>
<accession>A0ACC0J1Q5</accession>
<dbReference type="EMBL" id="CM045758">
    <property type="protein sequence ID" value="KAI8031343.1"/>
    <property type="molecule type" value="Genomic_DNA"/>
</dbReference>
<evidence type="ECO:0000313" key="1">
    <source>
        <dbReference type="EMBL" id="KAI8031343.1"/>
    </source>
</evidence>
<evidence type="ECO:0000313" key="2">
    <source>
        <dbReference type="Proteomes" id="UP001060215"/>
    </source>
</evidence>
<sequence>MFKSSNNKNHNHNNNNINNNNNNKEQDRFLPIANVGRIMKKVIQAMGKSLKTRKRQFKNVCQSSLALLLGKHPINANVRRGRPLMEKISYGLSQP</sequence>
<dbReference type="Proteomes" id="UP001060215">
    <property type="component" value="Chromosome 1"/>
</dbReference>
<name>A0ACC0J1Q5_9ERIC</name>
<reference evidence="1 2" key="1">
    <citation type="journal article" date="2022" name="Plant J.">
        <title>Chromosome-level genome of Camellia lanceoleosa provides a valuable resource for understanding genome evolution and self-incompatibility.</title>
        <authorList>
            <person name="Gong W."/>
            <person name="Xiao S."/>
            <person name="Wang L."/>
            <person name="Liao Z."/>
            <person name="Chang Y."/>
            <person name="Mo W."/>
            <person name="Hu G."/>
            <person name="Li W."/>
            <person name="Zhao G."/>
            <person name="Zhu H."/>
            <person name="Hu X."/>
            <person name="Ji K."/>
            <person name="Xiang X."/>
            <person name="Song Q."/>
            <person name="Yuan D."/>
            <person name="Jin S."/>
            <person name="Zhang L."/>
        </authorList>
    </citation>
    <scope>NUCLEOTIDE SEQUENCE [LARGE SCALE GENOMIC DNA]</scope>
    <source>
        <strain evidence="1">SQ_2022a</strain>
    </source>
</reference>